<keyword evidence="1" id="KW-0732">Signal</keyword>
<feature type="chain" id="PRO_5023845381" description="Basic secretory protease" evidence="1">
    <location>
        <begin position="23"/>
        <end position="388"/>
    </location>
</feature>
<dbReference type="PANTHER" id="PTHR33321:SF12">
    <property type="entry name" value="PLANT BASIC SECRETORY PROTEIN (BSP) FAMILY PROTEIN"/>
    <property type="match status" value="1"/>
</dbReference>
<dbReference type="SUPFAM" id="SSF55486">
    <property type="entry name" value="Metalloproteases ('zincins'), catalytic domain"/>
    <property type="match status" value="1"/>
</dbReference>
<proteinExistence type="predicted"/>
<evidence type="ECO:0000313" key="3">
    <source>
        <dbReference type="Proteomes" id="UP000325577"/>
    </source>
</evidence>
<evidence type="ECO:0000256" key="1">
    <source>
        <dbReference type="SAM" id="SignalP"/>
    </source>
</evidence>
<dbReference type="OrthoDB" id="891726at2759"/>
<dbReference type="InterPro" id="IPR007541">
    <property type="entry name" value="Uncharacterised_BSP"/>
</dbReference>
<evidence type="ECO:0000313" key="2">
    <source>
        <dbReference type="EMBL" id="KAA8545812.1"/>
    </source>
</evidence>
<organism evidence="2 3">
    <name type="scientific">Nyssa sinensis</name>
    <dbReference type="NCBI Taxonomy" id="561372"/>
    <lineage>
        <taxon>Eukaryota</taxon>
        <taxon>Viridiplantae</taxon>
        <taxon>Streptophyta</taxon>
        <taxon>Embryophyta</taxon>
        <taxon>Tracheophyta</taxon>
        <taxon>Spermatophyta</taxon>
        <taxon>Magnoliopsida</taxon>
        <taxon>eudicotyledons</taxon>
        <taxon>Gunneridae</taxon>
        <taxon>Pentapetalae</taxon>
        <taxon>asterids</taxon>
        <taxon>Cornales</taxon>
        <taxon>Nyssaceae</taxon>
        <taxon>Nyssa</taxon>
    </lineage>
</organism>
<dbReference type="Proteomes" id="UP000325577">
    <property type="component" value="Linkage Group LG10"/>
</dbReference>
<protein>
    <recommendedName>
        <fullName evidence="4">Basic secretory protease</fullName>
    </recommendedName>
</protein>
<sequence length="388" mass="43756">MAHQVFFLSCLLAVAALQGILAVEYDVANNAATTPGGVIFTNQIGIDYTRQILVAATDFIWNLFQQNVEADRKNVQRVGLFIEILPENFRGAVAIAANNQINVSADYIPTYSGDIKRAFAGIVYHEMTHIWQWNGNGDSNAGGLIEGIADFVRLKADLAPAHWRQPGEGESWNQGYDVTARFLDYCEGLRNGFVAELNKKLRNSYDVNFFVELLGKTVDQLWSEYKAIKTRRPDRKNEQHVSLFIETMNGVAYAVNNEIHVSANYIQGYSGDVNREITGVLYHEITHIWQWDGNGQTPGGLIEGIADFVRLKAGYVPSHWVQPGQGDRWDHGYDVTARFLDYCNSLRNGFVAELNKKMRSGYSANYFVELLGKTVDQLWSDYKAKYKN</sequence>
<dbReference type="EMBL" id="CM018033">
    <property type="protein sequence ID" value="KAA8545812.1"/>
    <property type="molecule type" value="Genomic_DNA"/>
</dbReference>
<keyword evidence="3" id="KW-1185">Reference proteome</keyword>
<accession>A0A5J5BW53</accession>
<dbReference type="PANTHER" id="PTHR33321">
    <property type="match status" value="1"/>
</dbReference>
<dbReference type="AlphaFoldDB" id="A0A5J5BW53"/>
<reference evidence="2 3" key="1">
    <citation type="submission" date="2019-09" db="EMBL/GenBank/DDBJ databases">
        <title>A chromosome-level genome assembly of the Chinese tupelo Nyssa sinensis.</title>
        <authorList>
            <person name="Yang X."/>
            <person name="Kang M."/>
            <person name="Yang Y."/>
            <person name="Xiong H."/>
            <person name="Wang M."/>
            <person name="Zhang Z."/>
            <person name="Wang Z."/>
            <person name="Wu H."/>
            <person name="Ma T."/>
            <person name="Liu J."/>
            <person name="Xi Z."/>
        </authorList>
    </citation>
    <scope>NUCLEOTIDE SEQUENCE [LARGE SCALE GENOMIC DNA]</scope>
    <source>
        <strain evidence="2">J267</strain>
        <tissue evidence="2">Leaf</tissue>
    </source>
</reference>
<dbReference type="Pfam" id="PF04450">
    <property type="entry name" value="BSP"/>
    <property type="match status" value="2"/>
</dbReference>
<gene>
    <name evidence="2" type="ORF">F0562_020737</name>
</gene>
<evidence type="ECO:0008006" key="4">
    <source>
        <dbReference type="Google" id="ProtNLM"/>
    </source>
</evidence>
<feature type="signal peptide" evidence="1">
    <location>
        <begin position="1"/>
        <end position="22"/>
    </location>
</feature>
<name>A0A5J5BW53_9ASTE</name>